<evidence type="ECO:0000313" key="3">
    <source>
        <dbReference type="EMBL" id="KAL3868274.1"/>
    </source>
</evidence>
<sequence>MVHPMCDVVVFGLLCSLAFGAWSPSVLQGPSCEELLRLTCTGGCFNDLCSKCVKDYFIPCKCVPKKFIDDFKTNTYADLGFSICFLASITVDIPEPLCCESYKSKRILTFNTENHGAPSLVRMDTTSPYSITEVHQKLNQNNNKTHLDDTNKVENVKKDKTDNNQGSDNKSNKSGNVSPFVNQQPISSIIPNHVGRNDLGNAYRNGSADEKRNDGNSLPKILSGTKASDLTDSKRMNRDESKALSRLLKLIRSSIEDLKAEDDTNIYGLEK</sequence>
<accession>A0ABD3W356</accession>
<feature type="compositionally biased region" description="Polar residues" evidence="1">
    <location>
        <begin position="163"/>
        <end position="190"/>
    </location>
</feature>
<dbReference type="EMBL" id="JBJQND010000008">
    <property type="protein sequence ID" value="KAL3868274.1"/>
    <property type="molecule type" value="Genomic_DNA"/>
</dbReference>
<gene>
    <name evidence="3" type="ORF">ACJMK2_041101</name>
</gene>
<evidence type="ECO:0000313" key="4">
    <source>
        <dbReference type="Proteomes" id="UP001634394"/>
    </source>
</evidence>
<protein>
    <submittedName>
        <fullName evidence="3">Uncharacterized protein</fullName>
    </submittedName>
</protein>
<feature type="compositionally biased region" description="Basic and acidic residues" evidence="1">
    <location>
        <begin position="229"/>
        <end position="238"/>
    </location>
</feature>
<feature type="compositionally biased region" description="Basic and acidic residues" evidence="1">
    <location>
        <begin position="145"/>
        <end position="162"/>
    </location>
</feature>
<feature type="region of interest" description="Disordered" evidence="1">
    <location>
        <begin position="138"/>
        <end position="238"/>
    </location>
</feature>
<dbReference type="Proteomes" id="UP001634394">
    <property type="component" value="Unassembled WGS sequence"/>
</dbReference>
<organism evidence="3 4">
    <name type="scientific">Sinanodonta woodiana</name>
    <name type="common">Chinese pond mussel</name>
    <name type="synonym">Anodonta woodiana</name>
    <dbReference type="NCBI Taxonomy" id="1069815"/>
    <lineage>
        <taxon>Eukaryota</taxon>
        <taxon>Metazoa</taxon>
        <taxon>Spiralia</taxon>
        <taxon>Lophotrochozoa</taxon>
        <taxon>Mollusca</taxon>
        <taxon>Bivalvia</taxon>
        <taxon>Autobranchia</taxon>
        <taxon>Heteroconchia</taxon>
        <taxon>Palaeoheterodonta</taxon>
        <taxon>Unionida</taxon>
        <taxon>Unionoidea</taxon>
        <taxon>Unionidae</taxon>
        <taxon>Unioninae</taxon>
        <taxon>Sinanodonta</taxon>
    </lineage>
</organism>
<evidence type="ECO:0000256" key="2">
    <source>
        <dbReference type="SAM" id="SignalP"/>
    </source>
</evidence>
<proteinExistence type="predicted"/>
<comment type="caution">
    <text evidence="3">The sequence shown here is derived from an EMBL/GenBank/DDBJ whole genome shotgun (WGS) entry which is preliminary data.</text>
</comment>
<keyword evidence="2" id="KW-0732">Signal</keyword>
<reference evidence="3 4" key="1">
    <citation type="submission" date="2024-11" db="EMBL/GenBank/DDBJ databases">
        <title>Chromosome-level genome assembly of the freshwater bivalve Anodonta woodiana.</title>
        <authorList>
            <person name="Chen X."/>
        </authorList>
    </citation>
    <scope>NUCLEOTIDE SEQUENCE [LARGE SCALE GENOMIC DNA]</scope>
    <source>
        <strain evidence="3">MN2024</strain>
        <tissue evidence="3">Gills</tissue>
    </source>
</reference>
<name>A0ABD3W356_SINWO</name>
<keyword evidence="4" id="KW-1185">Reference proteome</keyword>
<feature type="signal peptide" evidence="2">
    <location>
        <begin position="1"/>
        <end position="20"/>
    </location>
</feature>
<dbReference type="AlphaFoldDB" id="A0ABD3W356"/>
<evidence type="ECO:0000256" key="1">
    <source>
        <dbReference type="SAM" id="MobiDB-lite"/>
    </source>
</evidence>
<feature type="chain" id="PRO_5044797366" evidence="2">
    <location>
        <begin position="21"/>
        <end position="271"/>
    </location>
</feature>